<feature type="transmembrane region" description="Helical" evidence="1">
    <location>
        <begin position="6"/>
        <end position="27"/>
    </location>
</feature>
<feature type="transmembrane region" description="Helical" evidence="1">
    <location>
        <begin position="55"/>
        <end position="79"/>
    </location>
</feature>
<dbReference type="AlphaFoldDB" id="A0AAW2FXG4"/>
<evidence type="ECO:0000313" key="3">
    <source>
        <dbReference type="Proteomes" id="UP001430953"/>
    </source>
</evidence>
<name>A0AAW2FXG4_9HYME</name>
<dbReference type="EMBL" id="JADYXP020000007">
    <property type="protein sequence ID" value="KAL0119414.1"/>
    <property type="molecule type" value="Genomic_DNA"/>
</dbReference>
<reference evidence="2 3" key="1">
    <citation type="submission" date="2023-03" db="EMBL/GenBank/DDBJ databases">
        <title>High recombination rates correlate with genetic variation in Cardiocondyla obscurior ants.</title>
        <authorList>
            <person name="Errbii M."/>
        </authorList>
    </citation>
    <scope>NUCLEOTIDE SEQUENCE [LARGE SCALE GENOMIC DNA]</scope>
    <source>
        <strain evidence="2">Alpha-2009</strain>
        <tissue evidence="2">Whole body</tissue>
    </source>
</reference>
<feature type="transmembrane region" description="Helical" evidence="1">
    <location>
        <begin position="166"/>
        <end position="183"/>
    </location>
</feature>
<evidence type="ECO:0000256" key="1">
    <source>
        <dbReference type="SAM" id="Phobius"/>
    </source>
</evidence>
<keyword evidence="3" id="KW-1185">Reference proteome</keyword>
<organism evidence="2 3">
    <name type="scientific">Cardiocondyla obscurior</name>
    <dbReference type="NCBI Taxonomy" id="286306"/>
    <lineage>
        <taxon>Eukaryota</taxon>
        <taxon>Metazoa</taxon>
        <taxon>Ecdysozoa</taxon>
        <taxon>Arthropoda</taxon>
        <taxon>Hexapoda</taxon>
        <taxon>Insecta</taxon>
        <taxon>Pterygota</taxon>
        <taxon>Neoptera</taxon>
        <taxon>Endopterygota</taxon>
        <taxon>Hymenoptera</taxon>
        <taxon>Apocrita</taxon>
        <taxon>Aculeata</taxon>
        <taxon>Formicoidea</taxon>
        <taxon>Formicidae</taxon>
        <taxon>Myrmicinae</taxon>
        <taxon>Cardiocondyla</taxon>
    </lineage>
</organism>
<sequence length="211" mass="24234">MKCDMLEVFVIEVLTLSHISLLVTTKIKKKIKKKKRQSRSTTSIPIFSFLIRHSYIYICGSNYVIFYMTALSCFVLHLYRNRWFTTSRDANSTIWYRIPVSSMRLNGGVVFHGYRNAIKSGAPPACEARRNEALYYAVNIKFKITADRNRPLTRFGADESVISDPITLDVLLMAIAGFGILLSKLNTRAKVETVEALDLLRREKKSLTNYY</sequence>
<dbReference type="Proteomes" id="UP001430953">
    <property type="component" value="Unassembled WGS sequence"/>
</dbReference>
<gene>
    <name evidence="2" type="ORF">PUN28_007719</name>
</gene>
<proteinExistence type="predicted"/>
<keyword evidence="1" id="KW-0472">Membrane</keyword>
<protein>
    <submittedName>
        <fullName evidence="2">Uncharacterized protein</fullName>
    </submittedName>
</protein>
<evidence type="ECO:0000313" key="2">
    <source>
        <dbReference type="EMBL" id="KAL0119414.1"/>
    </source>
</evidence>
<accession>A0AAW2FXG4</accession>
<keyword evidence="1" id="KW-0812">Transmembrane</keyword>
<keyword evidence="1" id="KW-1133">Transmembrane helix</keyword>
<comment type="caution">
    <text evidence="2">The sequence shown here is derived from an EMBL/GenBank/DDBJ whole genome shotgun (WGS) entry which is preliminary data.</text>
</comment>